<feature type="compositionally biased region" description="Polar residues" evidence="1">
    <location>
        <begin position="32"/>
        <end position="49"/>
    </location>
</feature>
<dbReference type="AlphaFoldDB" id="X6PEB1"/>
<gene>
    <name evidence="2" type="ORF">RFI_00699</name>
</gene>
<name>X6PEB1_RETFI</name>
<feature type="compositionally biased region" description="Basic and acidic residues" evidence="1">
    <location>
        <begin position="82"/>
        <end position="112"/>
    </location>
</feature>
<feature type="region of interest" description="Disordered" evidence="1">
    <location>
        <begin position="82"/>
        <end position="181"/>
    </location>
</feature>
<feature type="compositionally biased region" description="Polar residues" evidence="1">
    <location>
        <begin position="139"/>
        <end position="162"/>
    </location>
</feature>
<sequence length="181" mass="20427">MTSHSKKSNGNIKSEKGKKTYKQSDDEETDTASHTNGKTRETISNSQIHDQLEDVMCVMKKISLCADEKNLEQKVVKEILRLSKEKAATEKTIAESSTKKNANESQIKKPTELYKTQTEILSPKANQSEKTMKKRPSDGITTSRKSSSNLEKQTSKNKLQTQSRKRLDEIQNGNDTNGDYQ</sequence>
<organism evidence="2 3">
    <name type="scientific">Reticulomyxa filosa</name>
    <dbReference type="NCBI Taxonomy" id="46433"/>
    <lineage>
        <taxon>Eukaryota</taxon>
        <taxon>Sar</taxon>
        <taxon>Rhizaria</taxon>
        <taxon>Retaria</taxon>
        <taxon>Foraminifera</taxon>
        <taxon>Monothalamids</taxon>
        <taxon>Reticulomyxidae</taxon>
        <taxon>Reticulomyxa</taxon>
    </lineage>
</organism>
<dbReference type="Proteomes" id="UP000023152">
    <property type="component" value="Unassembled WGS sequence"/>
</dbReference>
<feature type="region of interest" description="Disordered" evidence="1">
    <location>
        <begin position="1"/>
        <end position="50"/>
    </location>
</feature>
<evidence type="ECO:0000313" key="2">
    <source>
        <dbReference type="EMBL" id="ETO36364.1"/>
    </source>
</evidence>
<feature type="compositionally biased region" description="Polar residues" evidence="1">
    <location>
        <begin position="114"/>
        <end position="129"/>
    </location>
</feature>
<accession>X6PEB1</accession>
<evidence type="ECO:0000313" key="3">
    <source>
        <dbReference type="Proteomes" id="UP000023152"/>
    </source>
</evidence>
<dbReference type="EMBL" id="ASPP01000744">
    <property type="protein sequence ID" value="ETO36364.1"/>
    <property type="molecule type" value="Genomic_DNA"/>
</dbReference>
<feature type="compositionally biased region" description="Polar residues" evidence="1">
    <location>
        <begin position="171"/>
        <end position="181"/>
    </location>
</feature>
<reference evidence="2 3" key="1">
    <citation type="journal article" date="2013" name="Curr. Biol.">
        <title>The Genome of the Foraminiferan Reticulomyxa filosa.</title>
        <authorList>
            <person name="Glockner G."/>
            <person name="Hulsmann N."/>
            <person name="Schleicher M."/>
            <person name="Noegel A.A."/>
            <person name="Eichinger L."/>
            <person name="Gallinger C."/>
            <person name="Pawlowski J."/>
            <person name="Sierra R."/>
            <person name="Euteneuer U."/>
            <person name="Pillet L."/>
            <person name="Moustafa A."/>
            <person name="Platzer M."/>
            <person name="Groth M."/>
            <person name="Szafranski K."/>
            <person name="Schliwa M."/>
        </authorList>
    </citation>
    <scope>NUCLEOTIDE SEQUENCE [LARGE SCALE GENOMIC DNA]</scope>
</reference>
<feature type="compositionally biased region" description="Basic and acidic residues" evidence="1">
    <location>
        <begin position="13"/>
        <end position="24"/>
    </location>
</feature>
<protein>
    <submittedName>
        <fullName evidence="2">Uncharacterized protein</fullName>
    </submittedName>
</protein>
<evidence type="ECO:0000256" key="1">
    <source>
        <dbReference type="SAM" id="MobiDB-lite"/>
    </source>
</evidence>
<keyword evidence="3" id="KW-1185">Reference proteome</keyword>
<proteinExistence type="predicted"/>
<feature type="non-terminal residue" evidence="2">
    <location>
        <position position="181"/>
    </location>
</feature>
<comment type="caution">
    <text evidence="2">The sequence shown here is derived from an EMBL/GenBank/DDBJ whole genome shotgun (WGS) entry which is preliminary data.</text>
</comment>